<gene>
    <name evidence="10" type="ORF">LG35_07230</name>
</gene>
<reference evidence="10 11" key="1">
    <citation type="submission" date="2014-09" db="EMBL/GenBank/DDBJ databases">
        <title>Alistipes sp. 627, sp. nov., a novel member of the family Rikenellaceae isolated from human faeces.</title>
        <authorList>
            <person name="Shkoporov A.N."/>
            <person name="Chaplin A.V."/>
            <person name="Motuzova O.V."/>
            <person name="Kafarskaia L.I."/>
            <person name="Khokhlova E.V."/>
            <person name="Efimov B.A."/>
        </authorList>
    </citation>
    <scope>NUCLEOTIDE SEQUENCE [LARGE SCALE GENOMIC DNA]</scope>
    <source>
        <strain evidence="10 11">627</strain>
    </source>
</reference>
<dbReference type="SUPFAM" id="SSF54637">
    <property type="entry name" value="Thioesterase/thiol ester dehydrase-isomerase"/>
    <property type="match status" value="2"/>
</dbReference>
<evidence type="ECO:0008006" key="12">
    <source>
        <dbReference type="Google" id="ProtNLM"/>
    </source>
</evidence>
<keyword evidence="3" id="KW-0378">Hydrolase</keyword>
<comment type="caution">
    <text evidence="10">The sequence shown here is derived from an EMBL/GenBank/DDBJ whole genome shotgun (WGS) entry which is preliminary data.</text>
</comment>
<accession>A0ABR4YID1</accession>
<dbReference type="Pfam" id="PF01643">
    <property type="entry name" value="Acyl-ACP_TE"/>
    <property type="match status" value="1"/>
</dbReference>
<evidence type="ECO:0000256" key="1">
    <source>
        <dbReference type="ARBA" id="ARBA00006500"/>
    </source>
</evidence>
<keyword evidence="4" id="KW-0276">Fatty acid metabolism</keyword>
<dbReference type="Proteomes" id="UP000030889">
    <property type="component" value="Unassembled WGS sequence"/>
</dbReference>
<organism evidence="10 11">
    <name type="scientific">Alistipes inops</name>
    <dbReference type="NCBI Taxonomy" id="1501391"/>
    <lineage>
        <taxon>Bacteria</taxon>
        <taxon>Pseudomonadati</taxon>
        <taxon>Bacteroidota</taxon>
        <taxon>Bacteroidia</taxon>
        <taxon>Bacteroidales</taxon>
        <taxon>Rikenellaceae</taxon>
        <taxon>Alistipes</taxon>
    </lineage>
</organism>
<feature type="domain" description="Acyl-ACP thioesterase N-terminal hotdog" evidence="8">
    <location>
        <begin position="8"/>
        <end position="121"/>
    </location>
</feature>
<evidence type="ECO:0000256" key="3">
    <source>
        <dbReference type="ARBA" id="ARBA00022801"/>
    </source>
</evidence>
<keyword evidence="6" id="KW-0443">Lipid metabolism</keyword>
<evidence type="ECO:0000256" key="6">
    <source>
        <dbReference type="ARBA" id="ARBA00023098"/>
    </source>
</evidence>
<evidence type="ECO:0000256" key="7">
    <source>
        <dbReference type="ARBA" id="ARBA00023160"/>
    </source>
</evidence>
<dbReference type="InterPro" id="IPR002864">
    <property type="entry name" value="Acyl-ACP_thioesterase_NHD"/>
</dbReference>
<dbReference type="PANTHER" id="PTHR31727:SF6">
    <property type="entry name" value="OLEOYL-ACYL CARRIER PROTEIN THIOESTERASE 1, CHLOROPLASTIC"/>
    <property type="match status" value="1"/>
</dbReference>
<evidence type="ECO:0000313" key="11">
    <source>
        <dbReference type="Proteomes" id="UP000030889"/>
    </source>
</evidence>
<sequence>MDNKREYIYRIEPGDADFMKRATLMSLADYILHTAGEDADRGGFGVRDLNLHNASWVLTRMALEVERMPAEYERIRVTTWVSAVTRAMTTRNFEVFDEKGVRIACAVTNWAMLDLSARRMLDLHLLPAYDSMTQDFPLPAALPCRLAPLSGGREYEHAVVYSDLDFNCHANSVKYIQWAVDTLPLELLQQKRFARTDINFIREARYGERLRIVAAEEALAFEIRNAEGEAVCRIAFRME</sequence>
<dbReference type="PANTHER" id="PTHR31727">
    <property type="entry name" value="OLEOYL-ACYL CARRIER PROTEIN THIOESTERASE 1, CHLOROPLASTIC"/>
    <property type="match status" value="1"/>
</dbReference>
<feature type="domain" description="Acyl-ACP thioesterase-like C-terminal" evidence="9">
    <location>
        <begin position="156"/>
        <end position="234"/>
    </location>
</feature>
<dbReference type="InterPro" id="IPR049427">
    <property type="entry name" value="Acyl-ACP_TE_C"/>
</dbReference>
<keyword evidence="11" id="KW-1185">Reference proteome</keyword>
<name>A0ABR4YID1_9BACT</name>
<dbReference type="CDD" id="cd00586">
    <property type="entry name" value="4HBT"/>
    <property type="match status" value="1"/>
</dbReference>
<evidence type="ECO:0000259" key="8">
    <source>
        <dbReference type="Pfam" id="PF01643"/>
    </source>
</evidence>
<keyword evidence="5" id="KW-0809">Transit peptide</keyword>
<proteinExistence type="inferred from homology"/>
<dbReference type="InterPro" id="IPR045023">
    <property type="entry name" value="FATA/B"/>
</dbReference>
<evidence type="ECO:0000259" key="9">
    <source>
        <dbReference type="Pfam" id="PF20791"/>
    </source>
</evidence>
<protein>
    <recommendedName>
        <fullName evidence="12">Acyl-ACP thioesterase</fullName>
    </recommendedName>
</protein>
<dbReference type="EMBL" id="JRGF01000007">
    <property type="protein sequence ID" value="KHE42022.1"/>
    <property type="molecule type" value="Genomic_DNA"/>
</dbReference>
<evidence type="ECO:0000313" key="10">
    <source>
        <dbReference type="EMBL" id="KHE42022.1"/>
    </source>
</evidence>
<dbReference type="Gene3D" id="3.10.129.10">
    <property type="entry name" value="Hotdog Thioesterase"/>
    <property type="match status" value="2"/>
</dbReference>
<keyword evidence="2" id="KW-0444">Lipid biosynthesis</keyword>
<evidence type="ECO:0000256" key="5">
    <source>
        <dbReference type="ARBA" id="ARBA00022946"/>
    </source>
</evidence>
<evidence type="ECO:0000256" key="4">
    <source>
        <dbReference type="ARBA" id="ARBA00022832"/>
    </source>
</evidence>
<dbReference type="InterPro" id="IPR029069">
    <property type="entry name" value="HotDog_dom_sf"/>
</dbReference>
<keyword evidence="7" id="KW-0275">Fatty acid biosynthesis</keyword>
<evidence type="ECO:0000256" key="2">
    <source>
        <dbReference type="ARBA" id="ARBA00022516"/>
    </source>
</evidence>
<dbReference type="Pfam" id="PF20791">
    <property type="entry name" value="Acyl-ACP_TE_C"/>
    <property type="match status" value="1"/>
</dbReference>
<comment type="similarity">
    <text evidence="1">Belongs to the acyl-ACP thioesterase family.</text>
</comment>